<reference evidence="3 4" key="1">
    <citation type="submission" date="2022-12" db="EMBL/GenBank/DDBJ databases">
        <title>Chromosome-level genome assembly of true bugs.</title>
        <authorList>
            <person name="Ma L."/>
            <person name="Li H."/>
        </authorList>
    </citation>
    <scope>NUCLEOTIDE SEQUENCE [LARGE SCALE GENOMIC DNA]</scope>
    <source>
        <strain evidence="3">Lab_2022b</strain>
    </source>
</reference>
<organism evidence="3 4">
    <name type="scientific">Rhynocoris fuscipes</name>
    <dbReference type="NCBI Taxonomy" id="488301"/>
    <lineage>
        <taxon>Eukaryota</taxon>
        <taxon>Metazoa</taxon>
        <taxon>Ecdysozoa</taxon>
        <taxon>Arthropoda</taxon>
        <taxon>Hexapoda</taxon>
        <taxon>Insecta</taxon>
        <taxon>Pterygota</taxon>
        <taxon>Neoptera</taxon>
        <taxon>Paraneoptera</taxon>
        <taxon>Hemiptera</taxon>
        <taxon>Heteroptera</taxon>
        <taxon>Panheteroptera</taxon>
        <taxon>Cimicomorpha</taxon>
        <taxon>Reduviidae</taxon>
        <taxon>Harpactorinae</taxon>
        <taxon>Harpactorini</taxon>
        <taxon>Rhynocoris</taxon>
    </lineage>
</organism>
<comment type="similarity">
    <text evidence="1">Belongs to the HIBADH-related family. NP60 subfamily.</text>
</comment>
<dbReference type="Gene3D" id="3.40.50.720">
    <property type="entry name" value="NAD(P)-binding Rossmann-like Domain"/>
    <property type="match status" value="1"/>
</dbReference>
<dbReference type="Proteomes" id="UP001461498">
    <property type="component" value="Unassembled WGS sequence"/>
</dbReference>
<dbReference type="GO" id="GO:0140673">
    <property type="term" value="P:transcription elongation-coupled chromatin remodeling"/>
    <property type="evidence" value="ECO:0007669"/>
    <property type="project" value="TreeGrafter"/>
</dbReference>
<dbReference type="GO" id="GO:0050661">
    <property type="term" value="F:NADP binding"/>
    <property type="evidence" value="ECO:0007669"/>
    <property type="project" value="InterPro"/>
</dbReference>
<dbReference type="Pfam" id="PF03446">
    <property type="entry name" value="NAD_binding_2"/>
    <property type="match status" value="1"/>
</dbReference>
<evidence type="ECO:0000256" key="1">
    <source>
        <dbReference type="ARBA" id="ARBA00007598"/>
    </source>
</evidence>
<feature type="domain" description="6-phosphogluconate dehydrogenase NADP-binding" evidence="2">
    <location>
        <begin position="1"/>
        <end position="75"/>
    </location>
</feature>
<dbReference type="GO" id="GO:0003677">
    <property type="term" value="F:DNA binding"/>
    <property type="evidence" value="ECO:0007669"/>
    <property type="project" value="TreeGrafter"/>
</dbReference>
<dbReference type="Gene3D" id="1.10.1040.10">
    <property type="entry name" value="N-(1-d-carboxylethyl)-l-norvaline Dehydrogenase, domain 2"/>
    <property type="match status" value="1"/>
</dbReference>
<comment type="caution">
    <text evidence="3">The sequence shown here is derived from an EMBL/GenBank/DDBJ whole genome shotgun (WGS) entry which is preliminary data.</text>
</comment>
<keyword evidence="4" id="KW-1185">Reference proteome</keyword>
<evidence type="ECO:0000313" key="4">
    <source>
        <dbReference type="Proteomes" id="UP001461498"/>
    </source>
</evidence>
<dbReference type="PANTHER" id="PTHR43580">
    <property type="entry name" value="OXIDOREDUCTASE GLYR1-RELATED"/>
    <property type="match status" value="1"/>
</dbReference>
<dbReference type="GO" id="GO:0000785">
    <property type="term" value="C:chromatin"/>
    <property type="evidence" value="ECO:0007669"/>
    <property type="project" value="TreeGrafter"/>
</dbReference>
<protein>
    <recommendedName>
        <fullName evidence="2">6-phosphogluconate dehydrogenase NADP-binding domain-containing protein</fullName>
    </recommendedName>
</protein>
<dbReference type="AlphaFoldDB" id="A0AAW1CI77"/>
<dbReference type="SUPFAM" id="SSF51735">
    <property type="entry name" value="NAD(P)-binding Rossmann-fold domains"/>
    <property type="match status" value="1"/>
</dbReference>
<dbReference type="InterPro" id="IPR013328">
    <property type="entry name" value="6PGD_dom2"/>
</dbReference>
<evidence type="ECO:0000259" key="2">
    <source>
        <dbReference type="Pfam" id="PF03446"/>
    </source>
</evidence>
<dbReference type="InterPro" id="IPR008927">
    <property type="entry name" value="6-PGluconate_DH-like_C_sf"/>
</dbReference>
<dbReference type="InterPro" id="IPR006115">
    <property type="entry name" value="6PGDH_NADP-bd"/>
</dbReference>
<dbReference type="EMBL" id="JAPXFL010000013">
    <property type="protein sequence ID" value="KAK9498166.1"/>
    <property type="molecule type" value="Genomic_DNA"/>
</dbReference>
<dbReference type="InterPro" id="IPR051265">
    <property type="entry name" value="HIBADH-related_NP60_sf"/>
</dbReference>
<proteinExistence type="inferred from homology"/>
<gene>
    <name evidence="3" type="ORF">O3M35_004043</name>
</gene>
<sequence>MNPSKAYVEMTNIDTETSLDINEAIMSRGARYLEAQIQGSLEEAEEGRLVLLCAGDRSLYDECHSCFEAIGYSSFFFGDVGNATKMNLVIQMMCATVIAGLAESMALIEKFGLLQSDMIEILNLTPLKSKLIMDKANC</sequence>
<dbReference type="GO" id="GO:0031491">
    <property type="term" value="F:nucleosome binding"/>
    <property type="evidence" value="ECO:0007669"/>
    <property type="project" value="TreeGrafter"/>
</dbReference>
<dbReference type="SUPFAM" id="SSF48179">
    <property type="entry name" value="6-phosphogluconate dehydrogenase C-terminal domain-like"/>
    <property type="match status" value="1"/>
</dbReference>
<name>A0AAW1CI77_9HEMI</name>
<dbReference type="InterPro" id="IPR036291">
    <property type="entry name" value="NAD(P)-bd_dom_sf"/>
</dbReference>
<evidence type="ECO:0000313" key="3">
    <source>
        <dbReference type="EMBL" id="KAK9498166.1"/>
    </source>
</evidence>
<dbReference type="PANTHER" id="PTHR43580:SF2">
    <property type="entry name" value="CYTOKINE-LIKE NUCLEAR FACTOR N-PAC"/>
    <property type="match status" value="1"/>
</dbReference>
<accession>A0AAW1CI77</accession>